<proteinExistence type="predicted"/>
<dbReference type="Proteomes" id="UP000032160">
    <property type="component" value="Chromosome I"/>
</dbReference>
<dbReference type="Gene3D" id="3.40.50.150">
    <property type="entry name" value="Vaccinia Virus protein VP39"/>
    <property type="match status" value="1"/>
</dbReference>
<protein>
    <submittedName>
        <fullName evidence="1">Uncharacterized protein</fullName>
    </submittedName>
</protein>
<dbReference type="AlphaFoldDB" id="X5ML20"/>
<keyword evidence="2" id="KW-1185">Reference proteome</keyword>
<dbReference type="OrthoDB" id="9816564at2"/>
<dbReference type="KEGG" id="pect:BN1012_Phect871"/>
<gene>
    <name evidence="1" type="ORF">BN1012_Phect871</name>
</gene>
<dbReference type="HOGENOM" id="CLU_1033215_0_0_5"/>
<name>X5ML20_9HYPH</name>
<dbReference type="SUPFAM" id="SSF53335">
    <property type="entry name" value="S-adenosyl-L-methionine-dependent methyltransferases"/>
    <property type="match status" value="1"/>
</dbReference>
<dbReference type="EMBL" id="HG966617">
    <property type="protein sequence ID" value="CDO59085.1"/>
    <property type="molecule type" value="Genomic_DNA"/>
</dbReference>
<accession>X5ML20</accession>
<dbReference type="Pfam" id="PF13489">
    <property type="entry name" value="Methyltransf_23"/>
    <property type="match status" value="1"/>
</dbReference>
<dbReference type="RefSeq" id="WP_043949848.1">
    <property type="nucleotide sequence ID" value="NZ_HG966617.1"/>
</dbReference>
<evidence type="ECO:0000313" key="2">
    <source>
        <dbReference type="Proteomes" id="UP000032160"/>
    </source>
</evidence>
<dbReference type="STRING" id="1458461.BN1012_Phect871"/>
<dbReference type="InterPro" id="IPR029063">
    <property type="entry name" value="SAM-dependent_MTases_sf"/>
</dbReference>
<sequence length="269" mass="30513">MKIRVNGEELDITRYDAYHRKRIELTLDAARTTGARRVLELGGDPWLMTSMLASDNDFDLAASVSAQEVTAWPDELDCVAVPYELTTPDGRTAQFTNYSANVERNDIRICGRVDLVLACEIIEHVVRAPHRMLLNANSWLETGGFLLITTPNGTQFENPFHKRAKMPAYRDSVYGRHNYAFTLDGLVDIVESCGFSIEKAEFWNPYKRGGARGIVDFLARVPVGIMREKFSRTLFVLARKTKDCDSAMWLPKVYAPGSMWERVDQTPRL</sequence>
<organism evidence="1 2">
    <name type="scientific">Candidatus Phaeomarinibacter ectocarpi</name>
    <dbReference type="NCBI Taxonomy" id="1458461"/>
    <lineage>
        <taxon>Bacteria</taxon>
        <taxon>Pseudomonadati</taxon>
        <taxon>Pseudomonadota</taxon>
        <taxon>Alphaproteobacteria</taxon>
        <taxon>Hyphomicrobiales</taxon>
        <taxon>Parvibaculaceae</taxon>
        <taxon>Candidatus Phaeomarinibacter</taxon>
    </lineage>
</organism>
<evidence type="ECO:0000313" key="1">
    <source>
        <dbReference type="EMBL" id="CDO59085.1"/>
    </source>
</evidence>
<reference evidence="1 2" key="1">
    <citation type="journal article" date="2014" name="Front. Genet.">
        <title>Genome and metabolic network of "Candidatus Phaeomarinobacter ectocarpi" Ec32, a new candidate genus of Alphaproteobacteria frequently associated with brown algae.</title>
        <authorList>
            <person name="Dittami S.M."/>
            <person name="Barbeyron T."/>
            <person name="Boyen C."/>
            <person name="Cambefort J."/>
            <person name="Collet G."/>
            <person name="Delage L."/>
            <person name="Gobet A."/>
            <person name="Groisillier A."/>
            <person name="Leblanc C."/>
            <person name="Michel G."/>
            <person name="Scornet D."/>
            <person name="Siegel A."/>
            <person name="Tapia J.E."/>
            <person name="Tonon T."/>
        </authorList>
    </citation>
    <scope>NUCLEOTIDE SEQUENCE [LARGE SCALE GENOMIC DNA]</scope>
    <source>
        <strain evidence="1 2">Ec32</strain>
    </source>
</reference>